<keyword evidence="1" id="KW-0472">Membrane</keyword>
<name>A0A8D8Z2M6_9HEMI</name>
<keyword evidence="1" id="KW-1133">Transmembrane helix</keyword>
<dbReference type="AlphaFoldDB" id="A0A8D8Z2M6"/>
<sequence length="138" mass="16207">MKVKPNVVSNKTILFSYFLSPVFIDHQFKSSLTAQNNSLTLKSLLLIRHCCLEQIKPSYISYAHWFSNLPIRDKNEFEFFFSVLTGQVPHEIAMFLKIHINKVSRYYLCGSVNIKYLHMIFTFLILPIIRKILNSSKF</sequence>
<dbReference type="EMBL" id="HBUF01409875">
    <property type="protein sequence ID" value="CAG6738841.1"/>
    <property type="molecule type" value="Transcribed_RNA"/>
</dbReference>
<keyword evidence="1" id="KW-0812">Transmembrane</keyword>
<reference evidence="2" key="1">
    <citation type="submission" date="2021-05" db="EMBL/GenBank/DDBJ databases">
        <authorList>
            <person name="Alioto T."/>
            <person name="Alioto T."/>
            <person name="Gomez Garrido J."/>
        </authorList>
    </citation>
    <scope>NUCLEOTIDE SEQUENCE</scope>
</reference>
<evidence type="ECO:0000313" key="2">
    <source>
        <dbReference type="EMBL" id="CAG6738841.1"/>
    </source>
</evidence>
<protein>
    <submittedName>
        <fullName evidence="2">Uncharacterized protein</fullName>
    </submittedName>
</protein>
<feature type="transmembrane region" description="Helical" evidence="1">
    <location>
        <begin position="106"/>
        <end position="129"/>
    </location>
</feature>
<organism evidence="2">
    <name type="scientific">Cacopsylla melanoneura</name>
    <dbReference type="NCBI Taxonomy" id="428564"/>
    <lineage>
        <taxon>Eukaryota</taxon>
        <taxon>Metazoa</taxon>
        <taxon>Ecdysozoa</taxon>
        <taxon>Arthropoda</taxon>
        <taxon>Hexapoda</taxon>
        <taxon>Insecta</taxon>
        <taxon>Pterygota</taxon>
        <taxon>Neoptera</taxon>
        <taxon>Paraneoptera</taxon>
        <taxon>Hemiptera</taxon>
        <taxon>Sternorrhyncha</taxon>
        <taxon>Psylloidea</taxon>
        <taxon>Psyllidae</taxon>
        <taxon>Psyllinae</taxon>
        <taxon>Cacopsylla</taxon>
    </lineage>
</organism>
<accession>A0A8D8Z2M6</accession>
<evidence type="ECO:0000256" key="1">
    <source>
        <dbReference type="SAM" id="Phobius"/>
    </source>
</evidence>
<proteinExistence type="predicted"/>